<dbReference type="InterPro" id="IPR050373">
    <property type="entry name" value="Fibrinogen_C-term_domain"/>
</dbReference>
<keyword evidence="3" id="KW-1185">Reference proteome</keyword>
<dbReference type="Pfam" id="PF00147">
    <property type="entry name" value="Fibrinogen_C"/>
    <property type="match status" value="1"/>
</dbReference>
<dbReference type="InterPro" id="IPR014716">
    <property type="entry name" value="Fibrinogen_a/b/g_C_1"/>
</dbReference>
<dbReference type="AlphaFoldDB" id="A0AAV2HX27"/>
<evidence type="ECO:0000313" key="2">
    <source>
        <dbReference type="EMBL" id="CAL1538336.1"/>
    </source>
</evidence>
<dbReference type="Gene3D" id="3.90.215.10">
    <property type="entry name" value="Gamma Fibrinogen, chain A, domain 1"/>
    <property type="match status" value="1"/>
</dbReference>
<evidence type="ECO:0000259" key="1">
    <source>
        <dbReference type="Pfam" id="PF00147"/>
    </source>
</evidence>
<dbReference type="InterPro" id="IPR002181">
    <property type="entry name" value="Fibrinogen_a/b/g_C_dom"/>
</dbReference>
<sequence length="162" mass="18198">MRDFWLGLDKIHYLNAVARLQQLNMVINLGSDLNSYTFVYTGVVVGGADTNYSLSYTDVTVVTNDTNPDGRFLNCFSGNGPVPFSTPDADHDRDLNLNCAAEAGAGWWFSQCDPNPECNPLGLHYVTGNEAVTPKRMRFNGVEMQKHAYDFTLFRMYFSDPY</sequence>
<dbReference type="InterPro" id="IPR036056">
    <property type="entry name" value="Fibrinogen-like_C"/>
</dbReference>
<evidence type="ECO:0000313" key="3">
    <source>
        <dbReference type="Proteomes" id="UP001497497"/>
    </source>
</evidence>
<dbReference type="SUPFAM" id="SSF56496">
    <property type="entry name" value="Fibrinogen C-terminal domain-like"/>
    <property type="match status" value="1"/>
</dbReference>
<name>A0AAV2HX27_LYMST</name>
<comment type="caution">
    <text evidence="2">The sequence shown here is derived from an EMBL/GenBank/DDBJ whole genome shotgun (WGS) entry which is preliminary data.</text>
</comment>
<dbReference type="GO" id="GO:0005615">
    <property type="term" value="C:extracellular space"/>
    <property type="evidence" value="ECO:0007669"/>
    <property type="project" value="TreeGrafter"/>
</dbReference>
<dbReference type="EMBL" id="CAXITT010000294">
    <property type="protein sequence ID" value="CAL1538336.1"/>
    <property type="molecule type" value="Genomic_DNA"/>
</dbReference>
<proteinExistence type="predicted"/>
<dbReference type="Proteomes" id="UP001497497">
    <property type="component" value="Unassembled WGS sequence"/>
</dbReference>
<organism evidence="2 3">
    <name type="scientific">Lymnaea stagnalis</name>
    <name type="common">Great pond snail</name>
    <name type="synonym">Helix stagnalis</name>
    <dbReference type="NCBI Taxonomy" id="6523"/>
    <lineage>
        <taxon>Eukaryota</taxon>
        <taxon>Metazoa</taxon>
        <taxon>Spiralia</taxon>
        <taxon>Lophotrochozoa</taxon>
        <taxon>Mollusca</taxon>
        <taxon>Gastropoda</taxon>
        <taxon>Heterobranchia</taxon>
        <taxon>Euthyneura</taxon>
        <taxon>Panpulmonata</taxon>
        <taxon>Hygrophila</taxon>
        <taxon>Lymnaeoidea</taxon>
        <taxon>Lymnaeidae</taxon>
        <taxon>Lymnaea</taxon>
    </lineage>
</organism>
<dbReference type="PANTHER" id="PTHR19143:SF444">
    <property type="entry name" value="PROTEIN SCABROUS"/>
    <property type="match status" value="1"/>
</dbReference>
<feature type="domain" description="Fibrinogen C-terminal" evidence="1">
    <location>
        <begin position="3"/>
        <end position="142"/>
    </location>
</feature>
<accession>A0AAV2HX27</accession>
<reference evidence="2 3" key="1">
    <citation type="submission" date="2024-04" db="EMBL/GenBank/DDBJ databases">
        <authorList>
            <consortium name="Genoscope - CEA"/>
            <person name="William W."/>
        </authorList>
    </citation>
    <scope>NUCLEOTIDE SEQUENCE [LARGE SCALE GENOMIC DNA]</scope>
</reference>
<dbReference type="PANTHER" id="PTHR19143">
    <property type="entry name" value="FIBRINOGEN/TENASCIN/ANGIOPOEITIN"/>
    <property type="match status" value="1"/>
</dbReference>
<protein>
    <recommendedName>
        <fullName evidence="1">Fibrinogen C-terminal domain-containing protein</fullName>
    </recommendedName>
</protein>
<gene>
    <name evidence="2" type="ORF">GSLYS_00012157001</name>
</gene>